<evidence type="ECO:0000256" key="1">
    <source>
        <dbReference type="SAM" id="MobiDB-lite"/>
    </source>
</evidence>
<reference evidence="2" key="1">
    <citation type="submission" date="2021-01" db="EMBL/GenBank/DDBJ databases">
        <authorList>
            <person name="Bezrukov I."/>
        </authorList>
    </citation>
    <scope>NUCLEOTIDE SEQUENCE</scope>
</reference>
<organism evidence="2 3">
    <name type="scientific">Arabidopsis arenosa</name>
    <name type="common">Sand rock-cress</name>
    <name type="synonym">Cardaminopsis arenosa</name>
    <dbReference type="NCBI Taxonomy" id="38785"/>
    <lineage>
        <taxon>Eukaryota</taxon>
        <taxon>Viridiplantae</taxon>
        <taxon>Streptophyta</taxon>
        <taxon>Embryophyta</taxon>
        <taxon>Tracheophyta</taxon>
        <taxon>Spermatophyta</taxon>
        <taxon>Magnoliopsida</taxon>
        <taxon>eudicotyledons</taxon>
        <taxon>Gunneridae</taxon>
        <taxon>Pentapetalae</taxon>
        <taxon>rosids</taxon>
        <taxon>malvids</taxon>
        <taxon>Brassicales</taxon>
        <taxon>Brassicaceae</taxon>
        <taxon>Camelineae</taxon>
        <taxon>Arabidopsis</taxon>
    </lineage>
</organism>
<gene>
    <name evidence="2" type="ORF">AARE701A_LOCUS4665</name>
</gene>
<dbReference type="Proteomes" id="UP000682877">
    <property type="component" value="Chromosome 2"/>
</dbReference>
<protein>
    <submittedName>
        <fullName evidence="2">Uncharacterized protein</fullName>
    </submittedName>
</protein>
<evidence type="ECO:0000313" key="2">
    <source>
        <dbReference type="EMBL" id="CAE5963087.1"/>
    </source>
</evidence>
<sequence>MSSRNSIFDCRHDRTPEDSPTDSLAIDLFRTDSLDDERQSSGLSSSSFDDLIGSFSAPAEFRHQESLLEQDAAAPTSDVADFLGPTKTTADMLAYALDFSHALPSLERFTQTRSEHPWTTPKEYFCVLLQRLFLTSWGIGDWRIGVRLRSVQFILRRRPASPGSAITNPTRSTSNPVLHLGDDAKKPRSEDKREGDGYGRRKVMMQRSLGPKTSEKVMGTGAER</sequence>
<evidence type="ECO:0000313" key="3">
    <source>
        <dbReference type="Proteomes" id="UP000682877"/>
    </source>
</evidence>
<feature type="compositionally biased region" description="Polar residues" evidence="1">
    <location>
        <begin position="164"/>
        <end position="176"/>
    </location>
</feature>
<feature type="region of interest" description="Disordered" evidence="1">
    <location>
        <begin position="160"/>
        <end position="224"/>
    </location>
</feature>
<dbReference type="AlphaFoldDB" id="A0A8S1ZMT2"/>
<accession>A0A8S1ZMT2</accession>
<feature type="region of interest" description="Disordered" evidence="1">
    <location>
        <begin position="1"/>
        <end position="24"/>
    </location>
</feature>
<dbReference type="EMBL" id="LR999452">
    <property type="protein sequence ID" value="CAE5963087.1"/>
    <property type="molecule type" value="Genomic_DNA"/>
</dbReference>
<feature type="compositionally biased region" description="Basic and acidic residues" evidence="1">
    <location>
        <begin position="180"/>
        <end position="199"/>
    </location>
</feature>
<keyword evidence="3" id="KW-1185">Reference proteome</keyword>
<name>A0A8S1ZMT2_ARAAE</name>
<proteinExistence type="predicted"/>